<dbReference type="OrthoDB" id="9782449at2"/>
<protein>
    <recommendedName>
        <fullName evidence="4">phosphoglycolate phosphatase</fullName>
        <ecNumber evidence="4">3.1.3.18</ecNumber>
    </recommendedName>
</protein>
<dbReference type="PANTHER" id="PTHR43434:SF1">
    <property type="entry name" value="PHOSPHOGLYCOLATE PHOSPHATASE"/>
    <property type="match status" value="1"/>
</dbReference>
<sequence>MTVPPDAATGEPLRLPRAALFDWDNTLVDNWGCIHAALNAALVAHDLPPWTLAETRVRVRQSMRDSFPRLFGDRWTEARDIFYDHFGRHHLDYLKPLPGAESLLRALSDGGVYLGVVSNKTGRFLRAESEALGWNHYFGKLVGAGDAPRDKPEVDPIHMALAPGGIAAGPDVWFIGDADVDMQCAHAGGCVPLLIGDSPDDFQNFPPAHRFDACDIVSDLVQRLRGTISQESSTERRSWPS</sequence>
<dbReference type="SFLD" id="SFLDG01129">
    <property type="entry name" value="C1.5:_HAD__Beta-PGM__Phosphata"/>
    <property type="match status" value="1"/>
</dbReference>
<keyword evidence="6" id="KW-1185">Reference proteome</keyword>
<dbReference type="Pfam" id="PF13419">
    <property type="entry name" value="HAD_2"/>
    <property type="match status" value="1"/>
</dbReference>
<evidence type="ECO:0000256" key="2">
    <source>
        <dbReference type="ARBA" id="ARBA00004818"/>
    </source>
</evidence>
<name>A0A512DX43_9PROT</name>
<dbReference type="AlphaFoldDB" id="A0A512DX43"/>
<dbReference type="GO" id="GO:0008967">
    <property type="term" value="F:phosphoglycolate phosphatase activity"/>
    <property type="evidence" value="ECO:0007669"/>
    <property type="project" value="UniProtKB-EC"/>
</dbReference>
<dbReference type="InterPro" id="IPR041492">
    <property type="entry name" value="HAD_2"/>
</dbReference>
<evidence type="ECO:0000256" key="4">
    <source>
        <dbReference type="ARBA" id="ARBA00013078"/>
    </source>
</evidence>
<comment type="pathway">
    <text evidence="2">Organic acid metabolism; glycolate biosynthesis; glycolate from 2-phosphoglycolate: step 1/1.</text>
</comment>
<dbReference type="RefSeq" id="WP_044432067.1">
    <property type="nucleotide sequence ID" value="NZ_BJYZ01000025.1"/>
</dbReference>
<accession>A0A512DX43</accession>
<dbReference type="InterPro" id="IPR036412">
    <property type="entry name" value="HAD-like_sf"/>
</dbReference>
<dbReference type="EMBL" id="BJYZ01000025">
    <property type="protein sequence ID" value="GEO41034.1"/>
    <property type="molecule type" value="Genomic_DNA"/>
</dbReference>
<proteinExistence type="inferred from homology"/>
<comment type="similarity">
    <text evidence="3">Belongs to the HAD-like hydrolase superfamily. CbbY/CbbZ/Gph/YieH family.</text>
</comment>
<dbReference type="PANTHER" id="PTHR43434">
    <property type="entry name" value="PHOSPHOGLYCOLATE PHOSPHATASE"/>
    <property type="match status" value="1"/>
</dbReference>
<comment type="caution">
    <text evidence="5">The sequence shown here is derived from an EMBL/GenBank/DDBJ whole genome shotgun (WGS) entry which is preliminary data.</text>
</comment>
<dbReference type="InterPro" id="IPR023214">
    <property type="entry name" value="HAD_sf"/>
</dbReference>
<comment type="catalytic activity">
    <reaction evidence="1">
        <text>2-phosphoglycolate + H2O = glycolate + phosphate</text>
        <dbReference type="Rhea" id="RHEA:14369"/>
        <dbReference type="ChEBI" id="CHEBI:15377"/>
        <dbReference type="ChEBI" id="CHEBI:29805"/>
        <dbReference type="ChEBI" id="CHEBI:43474"/>
        <dbReference type="ChEBI" id="CHEBI:58033"/>
        <dbReference type="EC" id="3.1.3.18"/>
    </reaction>
</comment>
<reference evidence="5 6" key="1">
    <citation type="submission" date="2019-07" db="EMBL/GenBank/DDBJ databases">
        <title>Whole genome shotgun sequence of Skermanella aerolata NBRC 106429.</title>
        <authorList>
            <person name="Hosoyama A."/>
            <person name="Uohara A."/>
            <person name="Ohji S."/>
            <person name="Ichikawa N."/>
        </authorList>
    </citation>
    <scope>NUCLEOTIDE SEQUENCE [LARGE SCALE GENOMIC DNA]</scope>
    <source>
        <strain evidence="5 6">NBRC 106429</strain>
    </source>
</reference>
<dbReference type="EC" id="3.1.3.18" evidence="4"/>
<evidence type="ECO:0000256" key="1">
    <source>
        <dbReference type="ARBA" id="ARBA00000830"/>
    </source>
</evidence>
<dbReference type="Gene3D" id="1.10.150.730">
    <property type="match status" value="1"/>
</dbReference>
<dbReference type="InterPro" id="IPR050155">
    <property type="entry name" value="HAD-like_hydrolase_sf"/>
</dbReference>
<gene>
    <name evidence="5" type="ORF">SAE02_51820</name>
</gene>
<dbReference type="Gene3D" id="3.40.50.1000">
    <property type="entry name" value="HAD superfamily/HAD-like"/>
    <property type="match status" value="1"/>
</dbReference>
<dbReference type="Proteomes" id="UP000321523">
    <property type="component" value="Unassembled WGS sequence"/>
</dbReference>
<evidence type="ECO:0000256" key="3">
    <source>
        <dbReference type="ARBA" id="ARBA00006171"/>
    </source>
</evidence>
<dbReference type="GO" id="GO:0006281">
    <property type="term" value="P:DNA repair"/>
    <property type="evidence" value="ECO:0007669"/>
    <property type="project" value="TreeGrafter"/>
</dbReference>
<dbReference type="SUPFAM" id="SSF56784">
    <property type="entry name" value="HAD-like"/>
    <property type="match status" value="1"/>
</dbReference>
<dbReference type="SFLD" id="SFLDS00003">
    <property type="entry name" value="Haloacid_Dehalogenase"/>
    <property type="match status" value="1"/>
</dbReference>
<evidence type="ECO:0000313" key="5">
    <source>
        <dbReference type="EMBL" id="GEO41034.1"/>
    </source>
</evidence>
<dbReference type="GO" id="GO:0005829">
    <property type="term" value="C:cytosol"/>
    <property type="evidence" value="ECO:0007669"/>
    <property type="project" value="TreeGrafter"/>
</dbReference>
<organism evidence="5 6">
    <name type="scientific">Skermanella aerolata</name>
    <dbReference type="NCBI Taxonomy" id="393310"/>
    <lineage>
        <taxon>Bacteria</taxon>
        <taxon>Pseudomonadati</taxon>
        <taxon>Pseudomonadota</taxon>
        <taxon>Alphaproteobacteria</taxon>
        <taxon>Rhodospirillales</taxon>
        <taxon>Azospirillaceae</taxon>
        <taxon>Skermanella</taxon>
    </lineage>
</organism>
<evidence type="ECO:0000313" key="6">
    <source>
        <dbReference type="Proteomes" id="UP000321523"/>
    </source>
</evidence>